<evidence type="ECO:0000313" key="5">
    <source>
        <dbReference type="EMBL" id="OZI26176.1"/>
    </source>
</evidence>
<dbReference type="NCBIfam" id="TIGR01845">
    <property type="entry name" value="outer_NodT"/>
    <property type="match status" value="1"/>
</dbReference>
<comment type="caution">
    <text evidence="5">The sequence shown here is derived from an EMBL/GenBank/DDBJ whole genome shotgun (WGS) entry which is preliminary data.</text>
</comment>
<evidence type="ECO:0000256" key="4">
    <source>
        <dbReference type="SAM" id="MobiDB-lite"/>
    </source>
</evidence>
<feature type="signal peptide" evidence="2">
    <location>
        <begin position="1"/>
        <end position="20"/>
    </location>
</feature>
<dbReference type="PANTHER" id="PTHR30203:SF25">
    <property type="entry name" value="OUTER MEMBRANE PROTEIN-RELATED"/>
    <property type="match status" value="1"/>
</dbReference>
<accession>A0A261RM89</accession>
<dbReference type="InterPro" id="IPR003423">
    <property type="entry name" value="OMP_efflux"/>
</dbReference>
<comment type="subcellular location">
    <subcellularLocation>
        <location evidence="2">Cell membrane</location>
        <topology evidence="2">Lipid-anchor</topology>
    </subcellularLocation>
</comment>
<dbReference type="PROSITE" id="PS51257">
    <property type="entry name" value="PROKAR_LIPOPROTEIN"/>
    <property type="match status" value="1"/>
</dbReference>
<keyword evidence="6" id="KW-1185">Reference proteome</keyword>
<keyword evidence="2" id="KW-0732">Signal</keyword>
<dbReference type="Gene3D" id="1.20.1600.10">
    <property type="entry name" value="Outer membrane efflux proteins (OEP)"/>
    <property type="match status" value="1"/>
</dbReference>
<dbReference type="Proteomes" id="UP000216857">
    <property type="component" value="Unassembled WGS sequence"/>
</dbReference>
<feature type="coiled-coil region" evidence="3">
    <location>
        <begin position="228"/>
        <end position="255"/>
    </location>
</feature>
<dbReference type="SUPFAM" id="SSF56954">
    <property type="entry name" value="Outer membrane efflux proteins (OEP)"/>
    <property type="match status" value="1"/>
</dbReference>
<keyword evidence="2" id="KW-0564">Palmitate</keyword>
<dbReference type="GO" id="GO:0005886">
    <property type="term" value="C:plasma membrane"/>
    <property type="evidence" value="ECO:0007669"/>
    <property type="project" value="UniProtKB-SubCell"/>
</dbReference>
<dbReference type="EMBL" id="NEVJ01000001">
    <property type="protein sequence ID" value="OZI26176.1"/>
    <property type="molecule type" value="Genomic_DNA"/>
</dbReference>
<gene>
    <name evidence="5" type="ORF">CAL26_02190</name>
</gene>
<dbReference type="GO" id="GO:0015562">
    <property type="term" value="F:efflux transmembrane transporter activity"/>
    <property type="evidence" value="ECO:0007669"/>
    <property type="project" value="InterPro"/>
</dbReference>
<keyword evidence="3" id="KW-0175">Coiled coil</keyword>
<sequence length="537" mass="57176">MRLLLASACTAALLAGCAVGPDYSPPTAAAPASWQDWRSGQRSADMGTAPSTAAVPGSTPAATPGATPGASPAATPSTAPVPAQWWTLFDDATLDALQARAAQASPDLRTAALRFAQSRMRRVTVAAQRGPTLDATGAVTRQRQSEYSAGTRLANAVAPANREELVSMLSSPFTLYQGGFDASWELDLWGRVGRSIESADADVNNAAALLDDVRLAVASELARDYFELRLTQQQLDLLNQDVAAARDSLSLLQARARGGLIDELDVSRQRGLLADLEARMPPLNAQAASLMNQIGLLVDARPGELTQTLAARPATPLAALPARLPDLSLGLPSQVALRRPDIRAAEARLHGATADIGVAVADLYPRITLGASFGYESYEGSRFGEWGTRAWSIGPSLSLPIFDQGRRRATVVLRQLAQQEAAVDYQQTVLKAWREIDDALTGYDAERGRNASLRAKEAASREAYDLARARYARGLTDFLVELDAERTWIQSRRDLSDSNHQLFMRLIAVYKSVGGGDVDTAGTTASDAAAAPNRSGS</sequence>
<evidence type="ECO:0000256" key="1">
    <source>
        <dbReference type="ARBA" id="ARBA00007613"/>
    </source>
</evidence>
<feature type="compositionally biased region" description="Low complexity" evidence="4">
    <location>
        <begin position="48"/>
        <end position="78"/>
    </location>
</feature>
<dbReference type="AlphaFoldDB" id="A0A261RM89"/>
<evidence type="ECO:0000256" key="3">
    <source>
        <dbReference type="SAM" id="Coils"/>
    </source>
</evidence>
<keyword evidence="2" id="KW-0449">Lipoprotein</keyword>
<comment type="similarity">
    <text evidence="1 2">Belongs to the outer membrane factor (OMF) (TC 1.B.17) family.</text>
</comment>
<dbReference type="Pfam" id="PF02321">
    <property type="entry name" value="OEP"/>
    <property type="match status" value="2"/>
</dbReference>
<evidence type="ECO:0000256" key="2">
    <source>
        <dbReference type="RuleBase" id="RU362097"/>
    </source>
</evidence>
<dbReference type="PANTHER" id="PTHR30203">
    <property type="entry name" value="OUTER MEMBRANE CATION EFFLUX PROTEIN"/>
    <property type="match status" value="1"/>
</dbReference>
<organism evidence="5 6">
    <name type="scientific">Bordetella genomosp. 9</name>
    <dbReference type="NCBI Taxonomy" id="1416803"/>
    <lineage>
        <taxon>Bacteria</taxon>
        <taxon>Pseudomonadati</taxon>
        <taxon>Pseudomonadota</taxon>
        <taxon>Betaproteobacteria</taxon>
        <taxon>Burkholderiales</taxon>
        <taxon>Alcaligenaceae</taxon>
        <taxon>Bordetella</taxon>
    </lineage>
</organism>
<dbReference type="RefSeq" id="WP_094845287.1">
    <property type="nucleotide sequence ID" value="NZ_NEVJ01000001.1"/>
</dbReference>
<evidence type="ECO:0000313" key="6">
    <source>
        <dbReference type="Proteomes" id="UP000216857"/>
    </source>
</evidence>
<reference evidence="5" key="1">
    <citation type="submission" date="2017-05" db="EMBL/GenBank/DDBJ databases">
        <title>Complete and WGS of Bordetella genogroups.</title>
        <authorList>
            <person name="Spilker T."/>
            <person name="Lipuma J."/>
        </authorList>
    </citation>
    <scope>NUCLEOTIDE SEQUENCE</scope>
    <source>
        <strain evidence="5">AU21707</strain>
    </source>
</reference>
<name>A0A261RM89_9BORD</name>
<keyword evidence="2" id="KW-0472">Membrane</keyword>
<feature type="region of interest" description="Disordered" evidence="4">
    <location>
        <begin position="28"/>
        <end position="78"/>
    </location>
</feature>
<dbReference type="OrthoDB" id="9770517at2"/>
<feature type="chain" id="PRO_5011828942" evidence="2">
    <location>
        <begin position="21"/>
        <end position="537"/>
    </location>
</feature>
<keyword evidence="2" id="KW-1134">Transmembrane beta strand</keyword>
<dbReference type="InterPro" id="IPR010131">
    <property type="entry name" value="MdtP/NodT-like"/>
</dbReference>
<proteinExistence type="inferred from homology"/>
<dbReference type="Gene3D" id="2.20.200.10">
    <property type="entry name" value="Outer membrane efflux proteins (OEP)"/>
    <property type="match status" value="1"/>
</dbReference>
<protein>
    <submittedName>
        <fullName evidence="5">RND transporter</fullName>
    </submittedName>
</protein>
<keyword evidence="2" id="KW-0812">Transmembrane</keyword>